<dbReference type="InterPro" id="IPR012132">
    <property type="entry name" value="GMC_OxRdtase"/>
</dbReference>
<comment type="similarity">
    <text evidence="2">Belongs to the GMC oxidoreductase family.</text>
</comment>
<dbReference type="InterPro" id="IPR036188">
    <property type="entry name" value="FAD/NAD-bd_sf"/>
</dbReference>
<dbReference type="Gene3D" id="3.30.560.10">
    <property type="entry name" value="Glucose Oxidase, domain 3"/>
    <property type="match status" value="1"/>
</dbReference>
<feature type="domain" description="Glucose-methanol-choline oxidoreductase N-terminal" evidence="7">
    <location>
        <begin position="31"/>
        <end position="162"/>
    </location>
</feature>
<evidence type="ECO:0000313" key="8">
    <source>
        <dbReference type="EMBL" id="KAK3947753.1"/>
    </source>
</evidence>
<evidence type="ECO:0000256" key="1">
    <source>
        <dbReference type="ARBA" id="ARBA00001974"/>
    </source>
</evidence>
<evidence type="ECO:0000256" key="5">
    <source>
        <dbReference type="ARBA" id="ARBA00023002"/>
    </source>
</evidence>
<keyword evidence="6" id="KW-0732">Signal</keyword>
<evidence type="ECO:0000256" key="4">
    <source>
        <dbReference type="ARBA" id="ARBA00022827"/>
    </source>
</evidence>
<keyword evidence="3" id="KW-0285">Flavoprotein</keyword>
<dbReference type="Gene3D" id="4.10.450.10">
    <property type="entry name" value="Glucose Oxidase, domain 2"/>
    <property type="match status" value="1"/>
</dbReference>
<reference evidence="8" key="2">
    <citation type="submission" date="2023-06" db="EMBL/GenBank/DDBJ databases">
        <authorList>
            <consortium name="Lawrence Berkeley National Laboratory"/>
            <person name="Mondo S.J."/>
            <person name="Hensen N."/>
            <person name="Bonometti L."/>
            <person name="Westerberg I."/>
            <person name="Brannstrom I.O."/>
            <person name="Guillou S."/>
            <person name="Cros-Aarteil S."/>
            <person name="Calhoun S."/>
            <person name="Haridas S."/>
            <person name="Kuo A."/>
            <person name="Pangilinan J."/>
            <person name="Riley R."/>
            <person name="Labutti K."/>
            <person name="Andreopoulos B."/>
            <person name="Lipzen A."/>
            <person name="Chen C."/>
            <person name="Yanf M."/>
            <person name="Daum C."/>
            <person name="Ng V."/>
            <person name="Clum A."/>
            <person name="Steindorff A."/>
            <person name="Ohm R."/>
            <person name="Martin F."/>
            <person name="Silar P."/>
            <person name="Natvig D."/>
            <person name="Lalanne C."/>
            <person name="Gautier V."/>
            <person name="Ament-Velasquez S.L."/>
            <person name="Kruys A."/>
            <person name="Hutchinson M.I."/>
            <person name="Powell A.J."/>
            <person name="Barry K."/>
            <person name="Miller A.N."/>
            <person name="Grigoriev I.V."/>
            <person name="Debuchy R."/>
            <person name="Gladieux P."/>
            <person name="Thoren M.H."/>
            <person name="Johannesson H."/>
        </authorList>
    </citation>
    <scope>NUCLEOTIDE SEQUENCE</scope>
    <source>
        <strain evidence="8">CBS 626.80</strain>
    </source>
</reference>
<organism evidence="8 9">
    <name type="scientific">Pseudoneurospora amorphoporcata</name>
    <dbReference type="NCBI Taxonomy" id="241081"/>
    <lineage>
        <taxon>Eukaryota</taxon>
        <taxon>Fungi</taxon>
        <taxon>Dikarya</taxon>
        <taxon>Ascomycota</taxon>
        <taxon>Pezizomycotina</taxon>
        <taxon>Sordariomycetes</taxon>
        <taxon>Sordariomycetidae</taxon>
        <taxon>Sordariales</taxon>
        <taxon>Sordariaceae</taxon>
        <taxon>Pseudoneurospora</taxon>
    </lineage>
</organism>
<dbReference type="InterPro" id="IPR000172">
    <property type="entry name" value="GMC_OxRdtase_N"/>
</dbReference>
<dbReference type="Gene3D" id="3.50.50.60">
    <property type="entry name" value="FAD/NAD(P)-binding domain"/>
    <property type="match status" value="1"/>
</dbReference>
<dbReference type="PANTHER" id="PTHR11552:SF201">
    <property type="entry name" value="GLUCOSE-METHANOL-CHOLINE OXIDOREDUCTASE N-TERMINAL DOMAIN-CONTAINING PROTEIN"/>
    <property type="match status" value="1"/>
</dbReference>
<reference evidence="8" key="1">
    <citation type="journal article" date="2023" name="Mol. Phylogenet. Evol.">
        <title>Genome-scale phylogeny and comparative genomics of the fungal order Sordariales.</title>
        <authorList>
            <person name="Hensen N."/>
            <person name="Bonometti L."/>
            <person name="Westerberg I."/>
            <person name="Brannstrom I.O."/>
            <person name="Guillou S."/>
            <person name="Cros-Aarteil S."/>
            <person name="Calhoun S."/>
            <person name="Haridas S."/>
            <person name="Kuo A."/>
            <person name="Mondo S."/>
            <person name="Pangilinan J."/>
            <person name="Riley R."/>
            <person name="LaButti K."/>
            <person name="Andreopoulos B."/>
            <person name="Lipzen A."/>
            <person name="Chen C."/>
            <person name="Yan M."/>
            <person name="Daum C."/>
            <person name="Ng V."/>
            <person name="Clum A."/>
            <person name="Steindorff A."/>
            <person name="Ohm R.A."/>
            <person name="Martin F."/>
            <person name="Silar P."/>
            <person name="Natvig D.O."/>
            <person name="Lalanne C."/>
            <person name="Gautier V."/>
            <person name="Ament-Velasquez S.L."/>
            <person name="Kruys A."/>
            <person name="Hutchinson M.I."/>
            <person name="Powell A.J."/>
            <person name="Barry K."/>
            <person name="Miller A.N."/>
            <person name="Grigoriev I.V."/>
            <person name="Debuchy R."/>
            <person name="Gladieux P."/>
            <person name="Hiltunen Thoren M."/>
            <person name="Johannesson H."/>
        </authorList>
    </citation>
    <scope>NUCLEOTIDE SEQUENCE</scope>
    <source>
        <strain evidence="8">CBS 626.80</strain>
    </source>
</reference>
<dbReference type="AlphaFoldDB" id="A0AAN6NPD4"/>
<accession>A0AAN6NPD4</accession>
<feature type="signal peptide" evidence="6">
    <location>
        <begin position="1"/>
        <end position="18"/>
    </location>
</feature>
<dbReference type="Proteomes" id="UP001303222">
    <property type="component" value="Unassembled WGS sequence"/>
</dbReference>
<dbReference type="GO" id="GO:0016614">
    <property type="term" value="F:oxidoreductase activity, acting on CH-OH group of donors"/>
    <property type="evidence" value="ECO:0007669"/>
    <property type="project" value="InterPro"/>
</dbReference>
<keyword evidence="5" id="KW-0560">Oxidoreductase</keyword>
<proteinExistence type="inferred from homology"/>
<evidence type="ECO:0000313" key="9">
    <source>
        <dbReference type="Proteomes" id="UP001303222"/>
    </source>
</evidence>
<evidence type="ECO:0000259" key="7">
    <source>
        <dbReference type="Pfam" id="PF00732"/>
    </source>
</evidence>
<dbReference type="GO" id="GO:0050660">
    <property type="term" value="F:flavin adenine dinucleotide binding"/>
    <property type="evidence" value="ECO:0007669"/>
    <property type="project" value="InterPro"/>
</dbReference>
<feature type="chain" id="PRO_5042839079" description="Glucose-methanol-choline oxidoreductase N-terminal domain-containing protein" evidence="6">
    <location>
        <begin position="19"/>
        <end position="170"/>
    </location>
</feature>
<comment type="cofactor">
    <cofactor evidence="1">
        <name>FAD</name>
        <dbReference type="ChEBI" id="CHEBI:57692"/>
    </cofactor>
</comment>
<evidence type="ECO:0000256" key="2">
    <source>
        <dbReference type="ARBA" id="ARBA00010790"/>
    </source>
</evidence>
<sequence>MGLSTLLLWAGLSVGALASGAPRPKVYDYIWNRAAVVEYDQWETVGNPGWNWKSMSTAMLKAENYTGGPAGSGTKGPLHASVSRYVPEHQKLFVPTVVGSLGIPENNNSLQGNPIGVMFQPSSVNATNYVRSYSANAYLPKAGSNLEILTNTLVAKVNLKKQTRTSSSHR</sequence>
<dbReference type="SUPFAM" id="SSF51905">
    <property type="entry name" value="FAD/NAD(P)-binding domain"/>
    <property type="match status" value="1"/>
</dbReference>
<name>A0AAN6NPD4_9PEZI</name>
<dbReference type="InterPro" id="IPR027424">
    <property type="entry name" value="Glucose_Oxidase_domain_2"/>
</dbReference>
<protein>
    <recommendedName>
        <fullName evidence="7">Glucose-methanol-choline oxidoreductase N-terminal domain-containing protein</fullName>
    </recommendedName>
</protein>
<keyword evidence="4" id="KW-0274">FAD</keyword>
<dbReference type="Pfam" id="PF00732">
    <property type="entry name" value="GMC_oxred_N"/>
    <property type="match status" value="1"/>
</dbReference>
<dbReference type="EMBL" id="MU859316">
    <property type="protein sequence ID" value="KAK3947753.1"/>
    <property type="molecule type" value="Genomic_DNA"/>
</dbReference>
<evidence type="ECO:0000256" key="3">
    <source>
        <dbReference type="ARBA" id="ARBA00022630"/>
    </source>
</evidence>
<evidence type="ECO:0000256" key="6">
    <source>
        <dbReference type="SAM" id="SignalP"/>
    </source>
</evidence>
<gene>
    <name evidence="8" type="ORF">QBC32DRAFT_409043</name>
</gene>
<dbReference type="PANTHER" id="PTHR11552">
    <property type="entry name" value="GLUCOSE-METHANOL-CHOLINE GMC OXIDOREDUCTASE"/>
    <property type="match status" value="1"/>
</dbReference>
<keyword evidence="9" id="KW-1185">Reference proteome</keyword>
<comment type="caution">
    <text evidence="8">The sequence shown here is derived from an EMBL/GenBank/DDBJ whole genome shotgun (WGS) entry which is preliminary data.</text>
</comment>